<dbReference type="InterPro" id="IPR001173">
    <property type="entry name" value="Glyco_trans_2-like"/>
</dbReference>
<sequence length="260" mass="30101">MKDRQQIIVSLTSFPAAIPYAVQAIRSVLSGTMLPDKIVLYLDTQKFPDGKLPAGLEALKAESPLLDVRFDPAEIRSYKKLLPALRDFPEDVIVTIDDDICYRPDMLYRLVRLHKRLPDAIIAHRVRRIRPDMPYSEWRKYKWYDFVFKRIHYSRLAMQTGVGGVLYPPHSLDETMLDPERFMALAPTTDDVWFWAAAVSKGTYVVPVPNGHSRAKEVGKPKEYSLKTINLKPGDDRNRDALDKILEHYPHIRQRIEDEK</sequence>
<dbReference type="OrthoDB" id="5465469at2"/>
<dbReference type="HOGENOM" id="CLU_076555_0_1_10"/>
<gene>
    <name evidence="2" type="ordered locus">Bacsa_2197</name>
</gene>
<proteinExistence type="predicted"/>
<dbReference type="RefSeq" id="WP_013618179.1">
    <property type="nucleotide sequence ID" value="NC_015164.1"/>
</dbReference>
<evidence type="ECO:0000259" key="1">
    <source>
        <dbReference type="Pfam" id="PF00535"/>
    </source>
</evidence>
<dbReference type="EMBL" id="CP002530">
    <property type="protein sequence ID" value="ADY36750.1"/>
    <property type="molecule type" value="Genomic_DNA"/>
</dbReference>
<organism evidence="2 3">
    <name type="scientific">Phocaeicola salanitronis (strain DSM 18170 / JCM 13657 / CCUG 60908 / BL78)</name>
    <name type="common">Bacteroides salanitronis</name>
    <dbReference type="NCBI Taxonomy" id="667015"/>
    <lineage>
        <taxon>Bacteria</taxon>
        <taxon>Pseudomonadati</taxon>
        <taxon>Bacteroidota</taxon>
        <taxon>Bacteroidia</taxon>
        <taxon>Bacteroidales</taxon>
        <taxon>Bacteroidaceae</taxon>
        <taxon>Phocaeicola</taxon>
    </lineage>
</organism>
<accession>F0R503</accession>
<dbReference type="Pfam" id="PF00535">
    <property type="entry name" value="Glycos_transf_2"/>
    <property type="match status" value="1"/>
</dbReference>
<evidence type="ECO:0000313" key="2">
    <source>
        <dbReference type="EMBL" id="ADY36750.1"/>
    </source>
</evidence>
<dbReference type="STRING" id="667015.Bacsa_2197"/>
<dbReference type="eggNOG" id="COG0463">
    <property type="taxonomic scope" value="Bacteria"/>
</dbReference>
<reference evidence="2 3" key="1">
    <citation type="journal article" date="2011" name="Stand. Genomic Sci.">
        <title>Complete genome sequence of Bacteroides salanitronis type strain (BL78).</title>
        <authorList>
            <person name="Gronow S."/>
            <person name="Held B."/>
            <person name="Lucas S."/>
            <person name="Lapidus A."/>
            <person name="Del Rio T.G."/>
            <person name="Nolan M."/>
            <person name="Tice H."/>
            <person name="Deshpande S."/>
            <person name="Cheng J.F."/>
            <person name="Pitluck S."/>
            <person name="Liolios K."/>
            <person name="Pagani I."/>
            <person name="Ivanova N."/>
            <person name="Mavromatis K."/>
            <person name="Pati A."/>
            <person name="Tapia R."/>
            <person name="Han C."/>
            <person name="Goodwin L."/>
            <person name="Chen A."/>
            <person name="Palaniappan K."/>
            <person name="Land M."/>
            <person name="Hauser L."/>
            <person name="Chang Y.J."/>
            <person name="Jeffries C.D."/>
            <person name="Brambilla E.M."/>
            <person name="Rohde M."/>
            <person name="Goker M."/>
            <person name="Detter J.C."/>
            <person name="Woyke T."/>
            <person name="Bristow J."/>
            <person name="Markowitz V."/>
            <person name="Hugenholtz P."/>
            <person name="Kyrpides N.C."/>
            <person name="Klenk H.P."/>
            <person name="Eisen J.A."/>
        </authorList>
    </citation>
    <scope>NUCLEOTIDE SEQUENCE [LARGE SCALE GENOMIC DNA]</scope>
    <source>
        <strain evidence="2 3">DSM 18170</strain>
    </source>
</reference>
<keyword evidence="3" id="KW-1185">Reference proteome</keyword>
<dbReference type="SUPFAM" id="SSF53448">
    <property type="entry name" value="Nucleotide-diphospho-sugar transferases"/>
    <property type="match status" value="1"/>
</dbReference>
<dbReference type="InterPro" id="IPR029044">
    <property type="entry name" value="Nucleotide-diphossugar_trans"/>
</dbReference>
<dbReference type="Proteomes" id="UP000007486">
    <property type="component" value="Chromosome"/>
</dbReference>
<dbReference type="AlphaFoldDB" id="F0R503"/>
<protein>
    <recommendedName>
        <fullName evidence="1">Glycosyltransferase 2-like domain-containing protein</fullName>
    </recommendedName>
</protein>
<dbReference type="KEGG" id="bsa:Bacsa_2197"/>
<name>F0R503_PHOSB</name>
<feature type="domain" description="Glycosyltransferase 2-like" evidence="1">
    <location>
        <begin position="76"/>
        <end position="140"/>
    </location>
</feature>
<evidence type="ECO:0000313" key="3">
    <source>
        <dbReference type="Proteomes" id="UP000007486"/>
    </source>
</evidence>